<evidence type="ECO:0000256" key="1">
    <source>
        <dbReference type="SAM" id="SignalP"/>
    </source>
</evidence>
<accession>A0A841RAA0</accession>
<feature type="signal peptide" evidence="1">
    <location>
        <begin position="1"/>
        <end position="21"/>
    </location>
</feature>
<organism evidence="2 3">
    <name type="scientific">Spirochaeta isovalerica</name>
    <dbReference type="NCBI Taxonomy" id="150"/>
    <lineage>
        <taxon>Bacteria</taxon>
        <taxon>Pseudomonadati</taxon>
        <taxon>Spirochaetota</taxon>
        <taxon>Spirochaetia</taxon>
        <taxon>Spirochaetales</taxon>
        <taxon>Spirochaetaceae</taxon>
        <taxon>Spirochaeta</taxon>
    </lineage>
</organism>
<gene>
    <name evidence="2" type="ORF">HNR50_001030</name>
</gene>
<protein>
    <submittedName>
        <fullName evidence="2">Uncharacterized protein</fullName>
    </submittedName>
</protein>
<dbReference type="EMBL" id="JACHGJ010000002">
    <property type="protein sequence ID" value="MBB6479372.1"/>
    <property type="molecule type" value="Genomic_DNA"/>
</dbReference>
<evidence type="ECO:0000313" key="2">
    <source>
        <dbReference type="EMBL" id="MBB6479372.1"/>
    </source>
</evidence>
<evidence type="ECO:0000313" key="3">
    <source>
        <dbReference type="Proteomes" id="UP000587760"/>
    </source>
</evidence>
<dbReference type="Proteomes" id="UP000587760">
    <property type="component" value="Unassembled WGS sequence"/>
</dbReference>
<dbReference type="RefSeq" id="WP_184744561.1">
    <property type="nucleotide sequence ID" value="NZ_JACHGJ010000002.1"/>
</dbReference>
<keyword evidence="3" id="KW-1185">Reference proteome</keyword>
<reference evidence="2 3" key="1">
    <citation type="submission" date="2020-08" db="EMBL/GenBank/DDBJ databases">
        <title>Genomic Encyclopedia of Type Strains, Phase IV (KMG-IV): sequencing the most valuable type-strain genomes for metagenomic binning, comparative biology and taxonomic classification.</title>
        <authorList>
            <person name="Goeker M."/>
        </authorList>
    </citation>
    <scope>NUCLEOTIDE SEQUENCE [LARGE SCALE GENOMIC DNA]</scope>
    <source>
        <strain evidence="2 3">DSM 2461</strain>
    </source>
</reference>
<keyword evidence="1" id="KW-0732">Signal</keyword>
<name>A0A841RAA0_9SPIO</name>
<comment type="caution">
    <text evidence="2">The sequence shown here is derived from an EMBL/GenBank/DDBJ whole genome shotgun (WGS) entry which is preliminary data.</text>
</comment>
<proteinExistence type="predicted"/>
<dbReference type="AlphaFoldDB" id="A0A841RAA0"/>
<feature type="chain" id="PRO_5032294703" evidence="1">
    <location>
        <begin position="22"/>
        <end position="175"/>
    </location>
</feature>
<sequence length="175" mass="19519">MKKKLILIMIAAMLSAHAVFAGTGTGKVAVIYSGRSQVNRHVLQFFGEEIRNRNSSYQFEAFDVKEGINQSDYIALVVINTGVSSGINRDLSDFIDSSPDKSRLILVSLYRGRQDLTVETVPAQSNPDKIDAISSASIWEQSGLSSLFNKNKGGNPRQMHQQWINEVFRLIDRRA</sequence>